<comment type="caution">
    <text evidence="1">The sequence shown here is derived from an EMBL/GenBank/DDBJ whole genome shotgun (WGS) entry which is preliminary data.</text>
</comment>
<reference evidence="1" key="1">
    <citation type="submission" date="2022-10" db="EMBL/GenBank/DDBJ databases">
        <title>Genome Sequence of Xylaria curta.</title>
        <authorList>
            <person name="Buettner E."/>
        </authorList>
    </citation>
    <scope>NUCLEOTIDE SEQUENCE</scope>
    <source>
        <strain evidence="1">Babe10</strain>
    </source>
</reference>
<organism evidence="1 2">
    <name type="scientific">Xylaria curta</name>
    <dbReference type="NCBI Taxonomy" id="42375"/>
    <lineage>
        <taxon>Eukaryota</taxon>
        <taxon>Fungi</taxon>
        <taxon>Dikarya</taxon>
        <taxon>Ascomycota</taxon>
        <taxon>Pezizomycotina</taxon>
        <taxon>Sordariomycetes</taxon>
        <taxon>Xylariomycetidae</taxon>
        <taxon>Xylariales</taxon>
        <taxon>Xylariaceae</taxon>
        <taxon>Xylaria</taxon>
    </lineage>
</organism>
<evidence type="ECO:0000313" key="1">
    <source>
        <dbReference type="EMBL" id="KAJ2990660.1"/>
    </source>
</evidence>
<dbReference type="Proteomes" id="UP001143856">
    <property type="component" value="Unassembled WGS sequence"/>
</dbReference>
<gene>
    <name evidence="1" type="ORF">NUW58_g2839</name>
</gene>
<protein>
    <submittedName>
        <fullName evidence="1">Uncharacterized protein</fullName>
    </submittedName>
</protein>
<proteinExistence type="predicted"/>
<sequence length="162" mass="17355">MVRAHVFVRVARTIHKGDQFESQSDHLPNNHSTQRHGRLTREQPALLPSPFPGSWASSQAHLGSLGETGRRGEVGGQDERPGLGLASQIAPPAPDEKSRRGDGAPPVPSRRAPGNRPAFAVCSATDDASSQSMRAVTLTASTYLCPHYNKNKAKLAPSLYAD</sequence>
<evidence type="ECO:0000313" key="2">
    <source>
        <dbReference type="Proteomes" id="UP001143856"/>
    </source>
</evidence>
<keyword evidence="2" id="KW-1185">Reference proteome</keyword>
<dbReference type="EMBL" id="JAPDGR010000395">
    <property type="protein sequence ID" value="KAJ2990660.1"/>
    <property type="molecule type" value="Genomic_DNA"/>
</dbReference>
<name>A0ACC1PFA5_9PEZI</name>
<accession>A0ACC1PFA5</accession>